<keyword evidence="2" id="KW-1185">Reference proteome</keyword>
<dbReference type="EMBL" id="CASHSV030000409">
    <property type="protein sequence ID" value="CAJ2663433.1"/>
    <property type="molecule type" value="Genomic_DNA"/>
</dbReference>
<reference evidence="1" key="1">
    <citation type="submission" date="2023-10" db="EMBL/GenBank/DDBJ databases">
        <authorList>
            <person name="Rodriguez Cubillos JULIANA M."/>
            <person name="De Vega J."/>
        </authorList>
    </citation>
    <scope>NUCLEOTIDE SEQUENCE</scope>
</reference>
<organism evidence="1 2">
    <name type="scientific">Trifolium pratense</name>
    <name type="common">Red clover</name>
    <dbReference type="NCBI Taxonomy" id="57577"/>
    <lineage>
        <taxon>Eukaryota</taxon>
        <taxon>Viridiplantae</taxon>
        <taxon>Streptophyta</taxon>
        <taxon>Embryophyta</taxon>
        <taxon>Tracheophyta</taxon>
        <taxon>Spermatophyta</taxon>
        <taxon>Magnoliopsida</taxon>
        <taxon>eudicotyledons</taxon>
        <taxon>Gunneridae</taxon>
        <taxon>Pentapetalae</taxon>
        <taxon>rosids</taxon>
        <taxon>fabids</taxon>
        <taxon>Fabales</taxon>
        <taxon>Fabaceae</taxon>
        <taxon>Papilionoideae</taxon>
        <taxon>50 kb inversion clade</taxon>
        <taxon>NPAAA clade</taxon>
        <taxon>Hologalegina</taxon>
        <taxon>IRL clade</taxon>
        <taxon>Trifolieae</taxon>
        <taxon>Trifolium</taxon>
    </lineage>
</organism>
<comment type="caution">
    <text evidence="1">The sequence shown here is derived from an EMBL/GenBank/DDBJ whole genome shotgun (WGS) entry which is preliminary data.</text>
</comment>
<protein>
    <submittedName>
        <fullName evidence="1">Uncharacterized protein</fullName>
    </submittedName>
</protein>
<gene>
    <name evidence="1" type="ORF">MILVUS5_LOCUS28870</name>
</gene>
<sequence>MISKMIFIIFFLTLLSHSIINASVVDFCVADLSSAETPSGFPCKSSVTINDFIFSNFNSGNTSNSPFKAVFTSAFVHQFPAVNGLEISAARLDMDVGGGVPIHSHRGASEIVMIVQGRITVGFISSDNSVFVKTLSKGQIMIIPQGLLHFQFNAGRNKATAFLSFSSSNPGAQLVDLALFGNNLSSAIVERTTLLDPAQVKKLKAIFGGSG</sequence>
<name>A0ACB0L232_TRIPR</name>
<dbReference type="Proteomes" id="UP001177021">
    <property type="component" value="Unassembled WGS sequence"/>
</dbReference>
<evidence type="ECO:0000313" key="2">
    <source>
        <dbReference type="Proteomes" id="UP001177021"/>
    </source>
</evidence>
<accession>A0ACB0L232</accession>
<evidence type="ECO:0000313" key="1">
    <source>
        <dbReference type="EMBL" id="CAJ2663433.1"/>
    </source>
</evidence>
<proteinExistence type="predicted"/>